<dbReference type="GO" id="GO:0003676">
    <property type="term" value="F:nucleic acid binding"/>
    <property type="evidence" value="ECO:0007669"/>
    <property type="project" value="InterPro"/>
</dbReference>
<evidence type="ECO:0000313" key="4">
    <source>
        <dbReference type="Proteomes" id="UP001183629"/>
    </source>
</evidence>
<feature type="transmembrane region" description="Helical" evidence="1">
    <location>
        <begin position="7"/>
        <end position="26"/>
    </location>
</feature>
<protein>
    <recommendedName>
        <fullName evidence="2">Integrase catalytic domain-containing protein</fullName>
    </recommendedName>
</protein>
<evidence type="ECO:0000259" key="2">
    <source>
        <dbReference type="Pfam" id="PF13333"/>
    </source>
</evidence>
<dbReference type="InterPro" id="IPR012337">
    <property type="entry name" value="RNaseH-like_sf"/>
</dbReference>
<accession>A0AAE4CXJ5</accession>
<dbReference type="PANTHER" id="PTHR46889:SF4">
    <property type="entry name" value="TRANSPOSASE INSO FOR INSERTION SEQUENCE ELEMENT IS911B-RELATED"/>
    <property type="match status" value="1"/>
</dbReference>
<keyword evidence="1" id="KW-1133">Transmembrane helix</keyword>
<feature type="transmembrane region" description="Helical" evidence="1">
    <location>
        <begin position="32"/>
        <end position="51"/>
    </location>
</feature>
<dbReference type="GO" id="GO:0015074">
    <property type="term" value="P:DNA integration"/>
    <property type="evidence" value="ECO:0007669"/>
    <property type="project" value="InterPro"/>
</dbReference>
<comment type="caution">
    <text evidence="3">The sequence shown here is derived from an EMBL/GenBank/DDBJ whole genome shotgun (WGS) entry which is preliminary data.</text>
</comment>
<dbReference type="Proteomes" id="UP001183629">
    <property type="component" value="Unassembled WGS sequence"/>
</dbReference>
<dbReference type="Pfam" id="PF13333">
    <property type="entry name" value="rve_2"/>
    <property type="match status" value="1"/>
</dbReference>
<dbReference type="EMBL" id="JAVDYC010000001">
    <property type="protein sequence ID" value="MDR7327552.1"/>
    <property type="molecule type" value="Genomic_DNA"/>
</dbReference>
<name>A0AAE4CXJ5_9ACTN</name>
<dbReference type="InterPro" id="IPR050900">
    <property type="entry name" value="Transposase_IS3/IS150/IS904"/>
</dbReference>
<dbReference type="SUPFAM" id="SSF53098">
    <property type="entry name" value="Ribonuclease H-like"/>
    <property type="match status" value="1"/>
</dbReference>
<keyword evidence="1" id="KW-0812">Transmembrane</keyword>
<evidence type="ECO:0000256" key="1">
    <source>
        <dbReference type="SAM" id="Phobius"/>
    </source>
</evidence>
<dbReference type="InterPro" id="IPR001584">
    <property type="entry name" value="Integrase_cat-core"/>
</dbReference>
<dbReference type="AlphaFoldDB" id="A0AAE4CXJ5"/>
<dbReference type="InterPro" id="IPR036397">
    <property type="entry name" value="RNaseH_sf"/>
</dbReference>
<evidence type="ECO:0000313" key="3">
    <source>
        <dbReference type="EMBL" id="MDR7327552.1"/>
    </source>
</evidence>
<dbReference type="Gene3D" id="3.30.420.10">
    <property type="entry name" value="Ribonuclease H-like superfamily/Ribonuclease H"/>
    <property type="match status" value="1"/>
</dbReference>
<organism evidence="3 4">
    <name type="scientific">Catenuloplanes niger</name>
    <dbReference type="NCBI Taxonomy" id="587534"/>
    <lineage>
        <taxon>Bacteria</taxon>
        <taxon>Bacillati</taxon>
        <taxon>Actinomycetota</taxon>
        <taxon>Actinomycetes</taxon>
        <taxon>Micromonosporales</taxon>
        <taxon>Micromonosporaceae</taxon>
        <taxon>Catenuloplanes</taxon>
    </lineage>
</organism>
<feature type="transmembrane region" description="Helical" evidence="1">
    <location>
        <begin position="72"/>
        <end position="89"/>
    </location>
</feature>
<proteinExistence type="predicted"/>
<sequence length="365" mass="39041">MRLGRWLTVYCAAWSVTGLTSIGYSAAPALPVALAVGVLSGLASPAAAVTLRTRLADFAPDQRLRLITVDQTVIRAAGTAGMLTLPLAVDAAPASAFAGAGLLLLAAAGIGRPPAGVWSRYLPVSRSPLGPDLPCVPRPAWSRDARAVGRARSCVVAGAAAQPCRTRKPRRRRIWSTDLILAALEYGIWSRDLRDGQLIHHSDRGSNFTSFRFSKRLRDSGILPSMGSVGVSYDNGLMENFWSILKIELVYRKSWRTRDEAENAIFEYIETSHQRCVSSGSSYGVRKGSRRVVNGVVLQAVMQLAEHEVEQPAQRGDVSVAGLPTGSIASVPVRVVPHRGQRPHVSGSGDPVVLRAAGMHEAALA</sequence>
<feature type="domain" description="Integrase catalytic" evidence="2">
    <location>
        <begin position="239"/>
        <end position="270"/>
    </location>
</feature>
<gene>
    <name evidence="3" type="ORF">J2S44_007802</name>
</gene>
<reference evidence="3 4" key="1">
    <citation type="submission" date="2023-07" db="EMBL/GenBank/DDBJ databases">
        <title>Sequencing the genomes of 1000 actinobacteria strains.</title>
        <authorList>
            <person name="Klenk H.-P."/>
        </authorList>
    </citation>
    <scope>NUCLEOTIDE SEQUENCE [LARGE SCALE GENOMIC DNA]</scope>
    <source>
        <strain evidence="3 4">DSM 44711</strain>
    </source>
</reference>
<keyword evidence="1" id="KW-0472">Membrane</keyword>
<keyword evidence="4" id="KW-1185">Reference proteome</keyword>
<dbReference type="PANTHER" id="PTHR46889">
    <property type="entry name" value="TRANSPOSASE INSF FOR INSERTION SEQUENCE IS3B-RELATED"/>
    <property type="match status" value="1"/>
</dbReference>